<protein>
    <recommendedName>
        <fullName evidence="3">PRC-barrel domain-containing protein</fullName>
    </recommendedName>
</protein>
<name>A0A1M5K000_9BRAD</name>
<gene>
    <name evidence="1" type="ORF">SAMN05443248_1634</name>
</gene>
<sequence>MPLAKVRALTILGSLDEARSELVGKAVILTDGKAGTVEQVWLDEHHGLRISIRGHYGKWPVSTIKFAQRSTVRADHISSRQFR</sequence>
<dbReference type="EMBL" id="LT670817">
    <property type="protein sequence ID" value="SHG46136.1"/>
    <property type="molecule type" value="Genomic_DNA"/>
</dbReference>
<dbReference type="RefSeq" id="WP_079600786.1">
    <property type="nucleotide sequence ID" value="NZ_LT670817.1"/>
</dbReference>
<evidence type="ECO:0000313" key="1">
    <source>
        <dbReference type="EMBL" id="SHG46136.1"/>
    </source>
</evidence>
<evidence type="ECO:0008006" key="3">
    <source>
        <dbReference type="Google" id="ProtNLM"/>
    </source>
</evidence>
<dbReference type="Proteomes" id="UP000189796">
    <property type="component" value="Chromosome I"/>
</dbReference>
<accession>A0A1M5K000</accession>
<organism evidence="1 2">
    <name type="scientific">Bradyrhizobium erythrophlei</name>
    <dbReference type="NCBI Taxonomy" id="1437360"/>
    <lineage>
        <taxon>Bacteria</taxon>
        <taxon>Pseudomonadati</taxon>
        <taxon>Pseudomonadota</taxon>
        <taxon>Alphaproteobacteria</taxon>
        <taxon>Hyphomicrobiales</taxon>
        <taxon>Nitrobacteraceae</taxon>
        <taxon>Bradyrhizobium</taxon>
    </lineage>
</organism>
<dbReference type="AlphaFoldDB" id="A0A1M5K000"/>
<dbReference type="SUPFAM" id="SSF50346">
    <property type="entry name" value="PRC-barrel domain"/>
    <property type="match status" value="1"/>
</dbReference>
<proteinExistence type="predicted"/>
<reference evidence="1 2" key="1">
    <citation type="submission" date="2016-11" db="EMBL/GenBank/DDBJ databases">
        <authorList>
            <person name="Jaros S."/>
            <person name="Januszkiewicz K."/>
            <person name="Wedrychowicz H."/>
        </authorList>
    </citation>
    <scope>NUCLEOTIDE SEQUENCE [LARGE SCALE GENOMIC DNA]</scope>
    <source>
        <strain evidence="1 2">GAS138</strain>
    </source>
</reference>
<dbReference type="InterPro" id="IPR011033">
    <property type="entry name" value="PRC_barrel-like_sf"/>
</dbReference>
<evidence type="ECO:0000313" key="2">
    <source>
        <dbReference type="Proteomes" id="UP000189796"/>
    </source>
</evidence>